<evidence type="ECO:0000256" key="5">
    <source>
        <dbReference type="HAMAP-Rule" id="MF_00601"/>
    </source>
</evidence>
<accession>A0ABV9YNC6</accession>
<comment type="pathway">
    <text evidence="5">Amine and polyamine degradation; ethanolamine degradation.</text>
</comment>
<keyword evidence="7" id="KW-1185">Reference proteome</keyword>
<comment type="similarity">
    <text evidence="5">Belongs to the EutC family.</text>
</comment>
<keyword evidence="4 5" id="KW-1283">Bacterial microcompartment</keyword>
<comment type="function">
    <text evidence="5">Catalyzes the deamination of various vicinal amino-alcohols to oxo compounds. Allows this organism to utilize ethanolamine as the sole source of nitrogen and carbon in the presence of external vitamin B12.</text>
</comment>
<dbReference type="EMBL" id="JBHSIV010000011">
    <property type="protein sequence ID" value="MFC5063162.1"/>
    <property type="molecule type" value="Genomic_DNA"/>
</dbReference>
<name>A0ABV9YNC6_9PSEU</name>
<dbReference type="Proteomes" id="UP001595947">
    <property type="component" value="Unassembled WGS sequence"/>
</dbReference>
<comment type="catalytic activity">
    <reaction evidence="5">
        <text>ethanolamine = acetaldehyde + NH4(+)</text>
        <dbReference type="Rhea" id="RHEA:15313"/>
        <dbReference type="ChEBI" id="CHEBI:15343"/>
        <dbReference type="ChEBI" id="CHEBI:28938"/>
        <dbReference type="ChEBI" id="CHEBI:57603"/>
        <dbReference type="EC" id="4.3.1.7"/>
    </reaction>
</comment>
<feature type="binding site" evidence="5">
    <location>
        <position position="165"/>
    </location>
    <ligand>
        <name>adenosylcob(III)alamin</name>
        <dbReference type="ChEBI" id="CHEBI:18408"/>
    </ligand>
</feature>
<evidence type="ECO:0000256" key="3">
    <source>
        <dbReference type="ARBA" id="ARBA00023285"/>
    </source>
</evidence>
<dbReference type="PANTHER" id="PTHR39330">
    <property type="entry name" value="ETHANOLAMINE AMMONIA-LYASE LIGHT CHAIN"/>
    <property type="match status" value="1"/>
</dbReference>
<sequence length="241" mass="25267">MTDAWTVLREATRARVGLGRAGDGLPTTEVLRLSAAHAMARDAVHEPLRVDEIVGALHDAGFPTTTVASAADGRAQYLQRPDLGRRLADGDGLEAGEWDLAVVVADGLSAFAVHAHAVGLVSTLLAQLEGWRVAPVVVATQARVALGDDVAQRLGAAMVLVLIGERPGMSSPDSLGAYLTWAPQRGRADSERNCVSNIRPPDGLSYERATEVLVALMTEARRLELTGVGLKDTGGALPPGE</sequence>
<comment type="caution">
    <text evidence="6">The sequence shown here is derived from an EMBL/GenBank/DDBJ whole genome shotgun (WGS) entry which is preliminary data.</text>
</comment>
<dbReference type="PIRSF" id="PIRSF018982">
    <property type="entry name" value="EutC"/>
    <property type="match status" value="1"/>
</dbReference>
<dbReference type="Gene3D" id="1.10.30.40">
    <property type="entry name" value="Ethanolamine ammonia-lyase light chain (EutC), N-terminal domain"/>
    <property type="match status" value="1"/>
</dbReference>
<feature type="binding site" evidence="5">
    <location>
        <position position="144"/>
    </location>
    <ligand>
        <name>adenosylcob(III)alamin</name>
        <dbReference type="ChEBI" id="CHEBI:18408"/>
    </ligand>
</feature>
<feature type="binding site" evidence="5">
    <location>
        <position position="194"/>
    </location>
    <ligand>
        <name>adenosylcob(III)alamin</name>
        <dbReference type="ChEBI" id="CHEBI:18408"/>
    </ligand>
</feature>
<dbReference type="Pfam" id="PF05985">
    <property type="entry name" value="EutC"/>
    <property type="match status" value="1"/>
</dbReference>
<dbReference type="EC" id="4.3.1.7" evidence="5"/>
<keyword evidence="2 5" id="KW-0456">Lyase</keyword>
<keyword evidence="1 5" id="KW-0846">Cobalamin</keyword>
<protein>
    <recommendedName>
        <fullName evidence="5">Ethanolamine ammonia-lyase small subunit</fullName>
        <shortName evidence="5">EAL small subunit</shortName>
        <ecNumber evidence="5">4.3.1.7</ecNumber>
    </recommendedName>
</protein>
<dbReference type="InterPro" id="IPR042255">
    <property type="entry name" value="EutC_N"/>
</dbReference>
<evidence type="ECO:0000313" key="6">
    <source>
        <dbReference type="EMBL" id="MFC5063162.1"/>
    </source>
</evidence>
<dbReference type="Gene3D" id="3.40.50.11240">
    <property type="entry name" value="Ethanolamine ammonia-lyase light chain (EutC)"/>
    <property type="match status" value="1"/>
</dbReference>
<gene>
    <name evidence="5 6" type="primary">eutC</name>
    <name evidence="6" type="ORF">ACFPBZ_13165</name>
</gene>
<comment type="subunit">
    <text evidence="5">The basic unit is a heterodimer which dimerizes to form tetramers. The heterotetramers trimerize; 6 large subunits form a core ring with 6 small subunits projecting outwards.</text>
</comment>
<evidence type="ECO:0000256" key="1">
    <source>
        <dbReference type="ARBA" id="ARBA00022628"/>
    </source>
</evidence>
<dbReference type="NCBIfam" id="NF003971">
    <property type="entry name" value="PRK05465.1"/>
    <property type="match status" value="1"/>
</dbReference>
<evidence type="ECO:0000256" key="2">
    <source>
        <dbReference type="ARBA" id="ARBA00023239"/>
    </source>
</evidence>
<comment type="subcellular location">
    <subcellularLocation>
        <location evidence="5">Bacterial microcompartment</location>
    </subcellularLocation>
</comment>
<dbReference type="InterPro" id="IPR042251">
    <property type="entry name" value="EutC_C"/>
</dbReference>
<proteinExistence type="inferred from homology"/>
<organism evidence="6 7">
    <name type="scientific">Actinomycetospora atypica</name>
    <dbReference type="NCBI Taxonomy" id="1290095"/>
    <lineage>
        <taxon>Bacteria</taxon>
        <taxon>Bacillati</taxon>
        <taxon>Actinomycetota</taxon>
        <taxon>Actinomycetes</taxon>
        <taxon>Pseudonocardiales</taxon>
        <taxon>Pseudonocardiaceae</taxon>
        <taxon>Actinomycetospora</taxon>
    </lineage>
</organism>
<keyword evidence="3 5" id="KW-0170">Cobalt</keyword>
<dbReference type="InterPro" id="IPR009246">
    <property type="entry name" value="EutC"/>
</dbReference>
<reference evidence="7" key="1">
    <citation type="journal article" date="2019" name="Int. J. Syst. Evol. Microbiol.">
        <title>The Global Catalogue of Microorganisms (GCM) 10K type strain sequencing project: providing services to taxonomists for standard genome sequencing and annotation.</title>
        <authorList>
            <consortium name="The Broad Institute Genomics Platform"/>
            <consortium name="The Broad Institute Genome Sequencing Center for Infectious Disease"/>
            <person name="Wu L."/>
            <person name="Ma J."/>
        </authorList>
    </citation>
    <scope>NUCLEOTIDE SEQUENCE [LARGE SCALE GENOMIC DNA]</scope>
    <source>
        <strain evidence="7">CGMCC 4.7093</strain>
    </source>
</reference>
<evidence type="ECO:0000313" key="7">
    <source>
        <dbReference type="Proteomes" id="UP001595947"/>
    </source>
</evidence>
<comment type="cofactor">
    <cofactor evidence="5">
        <name>adenosylcob(III)alamin</name>
        <dbReference type="ChEBI" id="CHEBI:18408"/>
    </cofactor>
    <text evidence="5">Binds between the large and small subunits.</text>
</comment>
<dbReference type="PANTHER" id="PTHR39330:SF1">
    <property type="entry name" value="ETHANOLAMINE AMMONIA-LYASE SMALL SUBUNIT"/>
    <property type="match status" value="1"/>
</dbReference>
<evidence type="ECO:0000256" key="4">
    <source>
        <dbReference type="ARBA" id="ARBA00024446"/>
    </source>
</evidence>
<dbReference type="GO" id="GO:0008851">
    <property type="term" value="F:ethanolamine ammonia-lyase activity"/>
    <property type="evidence" value="ECO:0007669"/>
    <property type="project" value="UniProtKB-EC"/>
</dbReference>
<dbReference type="RefSeq" id="WP_378036498.1">
    <property type="nucleotide sequence ID" value="NZ_JBHSIV010000011.1"/>
</dbReference>
<dbReference type="HAMAP" id="MF_00601">
    <property type="entry name" value="EutC"/>
    <property type="match status" value="1"/>
</dbReference>